<evidence type="ECO:0000256" key="4">
    <source>
        <dbReference type="ARBA" id="ARBA00022989"/>
    </source>
</evidence>
<feature type="transmembrane region" description="Helical" evidence="6">
    <location>
        <begin position="118"/>
        <end position="139"/>
    </location>
</feature>
<dbReference type="PANTHER" id="PTHR36115">
    <property type="entry name" value="PROLINE-RICH ANTIGEN HOMOLOG-RELATED"/>
    <property type="match status" value="1"/>
</dbReference>
<reference evidence="8 9" key="1">
    <citation type="submission" date="2017-09" db="EMBL/GenBank/DDBJ databases">
        <title>Genomics of the genus Arcobacter.</title>
        <authorList>
            <person name="Perez-Cataluna A."/>
            <person name="Figueras M.J."/>
            <person name="Salas-Masso N."/>
        </authorList>
    </citation>
    <scope>NUCLEOTIDE SEQUENCE [LARGE SCALE GENOMIC DNA]</scope>
    <source>
        <strain evidence="8 9">CECT 7386</strain>
    </source>
</reference>
<gene>
    <name evidence="8" type="ORF">CP985_12485</name>
</gene>
<dbReference type="Pfam" id="PF06271">
    <property type="entry name" value="RDD"/>
    <property type="match status" value="1"/>
</dbReference>
<dbReference type="RefSeq" id="WP_114843059.1">
    <property type="nucleotide sequence ID" value="NZ_CP031219.1"/>
</dbReference>
<keyword evidence="3 6" id="KW-0812">Transmembrane</keyword>
<comment type="caution">
    <text evidence="8">The sequence shown here is derived from an EMBL/GenBank/DDBJ whole genome shotgun (WGS) entry which is preliminary data.</text>
</comment>
<evidence type="ECO:0000259" key="7">
    <source>
        <dbReference type="Pfam" id="PF06271"/>
    </source>
</evidence>
<evidence type="ECO:0000313" key="8">
    <source>
        <dbReference type="EMBL" id="RXK13758.1"/>
    </source>
</evidence>
<evidence type="ECO:0000256" key="6">
    <source>
        <dbReference type="SAM" id="Phobius"/>
    </source>
</evidence>
<evidence type="ECO:0000256" key="3">
    <source>
        <dbReference type="ARBA" id="ARBA00022692"/>
    </source>
</evidence>
<evidence type="ECO:0000256" key="5">
    <source>
        <dbReference type="ARBA" id="ARBA00023136"/>
    </source>
</evidence>
<evidence type="ECO:0000313" key="9">
    <source>
        <dbReference type="Proteomes" id="UP000290092"/>
    </source>
</evidence>
<dbReference type="GO" id="GO:0005886">
    <property type="term" value="C:plasma membrane"/>
    <property type="evidence" value="ECO:0007669"/>
    <property type="project" value="UniProtKB-SubCell"/>
</dbReference>
<comment type="subcellular location">
    <subcellularLocation>
        <location evidence="1">Cell membrane</location>
        <topology evidence="1">Multi-pass membrane protein</topology>
    </subcellularLocation>
</comment>
<dbReference type="PANTHER" id="PTHR36115:SF4">
    <property type="entry name" value="MEMBRANE PROTEIN"/>
    <property type="match status" value="1"/>
</dbReference>
<dbReference type="InterPro" id="IPR010432">
    <property type="entry name" value="RDD"/>
</dbReference>
<dbReference type="AlphaFoldDB" id="A0AAX2AGI3"/>
<evidence type="ECO:0000256" key="2">
    <source>
        <dbReference type="ARBA" id="ARBA00022475"/>
    </source>
</evidence>
<dbReference type="Proteomes" id="UP000290092">
    <property type="component" value="Unassembled WGS sequence"/>
</dbReference>
<dbReference type="KEGG" id="amyt:AMYT_2722"/>
<keyword evidence="9" id="KW-1185">Reference proteome</keyword>
<feature type="transmembrane region" description="Helical" evidence="6">
    <location>
        <begin position="39"/>
        <end position="58"/>
    </location>
</feature>
<dbReference type="EMBL" id="NXID01000055">
    <property type="protein sequence ID" value="RXK13758.1"/>
    <property type="molecule type" value="Genomic_DNA"/>
</dbReference>
<dbReference type="InterPro" id="IPR051791">
    <property type="entry name" value="Pra-immunoreactive"/>
</dbReference>
<protein>
    <recommendedName>
        <fullName evidence="7">RDD domain-containing protein</fullName>
    </recommendedName>
</protein>
<name>A0AAX2AGI3_9BACT</name>
<proteinExistence type="predicted"/>
<accession>A0AAX2AGI3</accession>
<evidence type="ECO:0000256" key="1">
    <source>
        <dbReference type="ARBA" id="ARBA00004651"/>
    </source>
</evidence>
<keyword evidence="5 6" id="KW-0472">Membrane</keyword>
<keyword evidence="2" id="KW-1003">Cell membrane</keyword>
<sequence length="158" mass="18471">MGRWRDVKQNRVEKQETIIKQKSNNSIVSASLSSRFKAFLTDSFLITTPITYIIMYLVLGGGEDFAQNRIYGWSLILSITAAIILFFWYVKFQTPGMKAYSVKIVNLQNKRITFIQAFIRYFATLFSMVSIFLMFMPFFHKEKKTFQDLVSKTIIVDE</sequence>
<organism evidence="8 9">
    <name type="scientific">Malaciobacter mytili LMG 24559</name>
    <dbReference type="NCBI Taxonomy" id="1032238"/>
    <lineage>
        <taxon>Bacteria</taxon>
        <taxon>Pseudomonadati</taxon>
        <taxon>Campylobacterota</taxon>
        <taxon>Epsilonproteobacteria</taxon>
        <taxon>Campylobacterales</taxon>
        <taxon>Arcobacteraceae</taxon>
        <taxon>Malaciobacter</taxon>
    </lineage>
</organism>
<keyword evidence="4 6" id="KW-1133">Transmembrane helix</keyword>
<feature type="transmembrane region" description="Helical" evidence="6">
    <location>
        <begin position="70"/>
        <end position="90"/>
    </location>
</feature>
<feature type="domain" description="RDD" evidence="7">
    <location>
        <begin position="30"/>
        <end position="151"/>
    </location>
</feature>